<proteinExistence type="predicted"/>
<organism evidence="2 3">
    <name type="scientific">Striga asiatica</name>
    <name type="common">Asiatic witchweed</name>
    <name type="synonym">Buchnera asiatica</name>
    <dbReference type="NCBI Taxonomy" id="4170"/>
    <lineage>
        <taxon>Eukaryota</taxon>
        <taxon>Viridiplantae</taxon>
        <taxon>Streptophyta</taxon>
        <taxon>Embryophyta</taxon>
        <taxon>Tracheophyta</taxon>
        <taxon>Spermatophyta</taxon>
        <taxon>Magnoliopsida</taxon>
        <taxon>eudicotyledons</taxon>
        <taxon>Gunneridae</taxon>
        <taxon>Pentapetalae</taxon>
        <taxon>asterids</taxon>
        <taxon>lamiids</taxon>
        <taxon>Lamiales</taxon>
        <taxon>Orobanchaceae</taxon>
        <taxon>Buchnereae</taxon>
        <taxon>Striga</taxon>
    </lineage>
</organism>
<dbReference type="AlphaFoldDB" id="A0A5A7PZS6"/>
<comment type="caution">
    <text evidence="2">The sequence shown here is derived from an EMBL/GenBank/DDBJ whole genome shotgun (WGS) entry which is preliminary data.</text>
</comment>
<evidence type="ECO:0000313" key="3">
    <source>
        <dbReference type="Proteomes" id="UP000325081"/>
    </source>
</evidence>
<feature type="region of interest" description="Disordered" evidence="1">
    <location>
        <begin position="1"/>
        <end position="37"/>
    </location>
</feature>
<reference evidence="3" key="1">
    <citation type="journal article" date="2019" name="Curr. Biol.">
        <title>Genome Sequence of Striga asiatica Provides Insight into the Evolution of Plant Parasitism.</title>
        <authorList>
            <person name="Yoshida S."/>
            <person name="Kim S."/>
            <person name="Wafula E.K."/>
            <person name="Tanskanen J."/>
            <person name="Kim Y.M."/>
            <person name="Honaas L."/>
            <person name="Yang Z."/>
            <person name="Spallek T."/>
            <person name="Conn C.E."/>
            <person name="Ichihashi Y."/>
            <person name="Cheong K."/>
            <person name="Cui S."/>
            <person name="Der J.P."/>
            <person name="Gundlach H."/>
            <person name="Jiao Y."/>
            <person name="Hori C."/>
            <person name="Ishida J.K."/>
            <person name="Kasahara H."/>
            <person name="Kiba T."/>
            <person name="Kim M.S."/>
            <person name="Koo N."/>
            <person name="Laohavisit A."/>
            <person name="Lee Y.H."/>
            <person name="Lumba S."/>
            <person name="McCourt P."/>
            <person name="Mortimer J.C."/>
            <person name="Mutuku J.M."/>
            <person name="Nomura T."/>
            <person name="Sasaki-Sekimoto Y."/>
            <person name="Seto Y."/>
            <person name="Wang Y."/>
            <person name="Wakatake T."/>
            <person name="Sakakibara H."/>
            <person name="Demura T."/>
            <person name="Yamaguchi S."/>
            <person name="Yoneyama K."/>
            <person name="Manabe R.I."/>
            <person name="Nelson D.C."/>
            <person name="Schulman A.H."/>
            <person name="Timko M.P."/>
            <person name="dePamphilis C.W."/>
            <person name="Choi D."/>
            <person name="Shirasu K."/>
        </authorList>
    </citation>
    <scope>NUCLEOTIDE SEQUENCE [LARGE SCALE GENOMIC DNA]</scope>
    <source>
        <strain evidence="3">cv. UVA1</strain>
    </source>
</reference>
<dbReference type="EMBL" id="BKCP01005461">
    <property type="protein sequence ID" value="GER38156.1"/>
    <property type="molecule type" value="Genomic_DNA"/>
</dbReference>
<feature type="compositionally biased region" description="Basic and acidic residues" evidence="1">
    <location>
        <begin position="26"/>
        <end position="37"/>
    </location>
</feature>
<evidence type="ECO:0000313" key="2">
    <source>
        <dbReference type="EMBL" id="GER38156.1"/>
    </source>
</evidence>
<keyword evidence="3" id="KW-1185">Reference proteome</keyword>
<name>A0A5A7PZS6_STRAF</name>
<accession>A0A5A7PZS6</accession>
<protein>
    <submittedName>
        <fullName evidence="2">Vacuolar protein sorting 55 (VPS55) family protein</fullName>
    </submittedName>
</protein>
<gene>
    <name evidence="2" type="ORF">STAS_14610</name>
</gene>
<evidence type="ECO:0000256" key="1">
    <source>
        <dbReference type="SAM" id="MobiDB-lite"/>
    </source>
</evidence>
<sequence length="104" mass="11804">MNPVCTHPAPGRSSRRRESNLGNYLKTDDGRSKKRGEEVEVSRRPYWLWTRLRASRNGSLQADSDPFMCGPNTFETFDVVPRSRYASMVKMGPAKVRLAFSPAL</sequence>
<dbReference type="Proteomes" id="UP000325081">
    <property type="component" value="Unassembled WGS sequence"/>
</dbReference>